<feature type="domain" description="UspA" evidence="3">
    <location>
        <begin position="2"/>
        <end position="157"/>
    </location>
</feature>
<dbReference type="PRINTS" id="PR01438">
    <property type="entry name" value="UNVRSLSTRESS"/>
</dbReference>
<dbReference type="CDD" id="cd00293">
    <property type="entry name" value="USP-like"/>
    <property type="match status" value="2"/>
</dbReference>
<evidence type="ECO:0000259" key="3">
    <source>
        <dbReference type="Pfam" id="PF00582"/>
    </source>
</evidence>
<dbReference type="AlphaFoldDB" id="A0A1I6BP61"/>
<dbReference type="InterPro" id="IPR006015">
    <property type="entry name" value="Universal_stress_UspA"/>
</dbReference>
<dbReference type="OrthoDB" id="9804721at2"/>
<dbReference type="PANTHER" id="PTHR46268">
    <property type="entry name" value="STRESS RESPONSE PROTEIN NHAX"/>
    <property type="match status" value="1"/>
</dbReference>
<dbReference type="RefSeq" id="WP_090538787.1">
    <property type="nucleotide sequence ID" value="NZ_FOYD01000005.1"/>
</dbReference>
<evidence type="ECO:0000256" key="1">
    <source>
        <dbReference type="ARBA" id="ARBA00008791"/>
    </source>
</evidence>
<reference evidence="4 5" key="1">
    <citation type="submission" date="2016-10" db="EMBL/GenBank/DDBJ databases">
        <authorList>
            <person name="de Groot N.N."/>
        </authorList>
    </citation>
    <scope>NUCLEOTIDE SEQUENCE [LARGE SCALE GENOMIC DNA]</scope>
    <source>
        <strain evidence="4 5">JCM 18415</strain>
    </source>
</reference>
<feature type="domain" description="UspA" evidence="3">
    <location>
        <begin position="210"/>
        <end position="283"/>
    </location>
</feature>
<feature type="coiled-coil region" evidence="2">
    <location>
        <begin position="58"/>
        <end position="85"/>
    </location>
</feature>
<gene>
    <name evidence="4" type="ORF">SAMN05216578_10592</name>
</gene>
<dbReference type="Proteomes" id="UP000242815">
    <property type="component" value="Unassembled WGS sequence"/>
</dbReference>
<dbReference type="SUPFAM" id="SSF52402">
    <property type="entry name" value="Adenine nucleotide alpha hydrolases-like"/>
    <property type="match status" value="2"/>
</dbReference>
<organism evidence="4 5">
    <name type="scientific">Halopseudomonas formosensis</name>
    <dbReference type="NCBI Taxonomy" id="1002526"/>
    <lineage>
        <taxon>Bacteria</taxon>
        <taxon>Pseudomonadati</taxon>
        <taxon>Pseudomonadota</taxon>
        <taxon>Gammaproteobacteria</taxon>
        <taxon>Pseudomonadales</taxon>
        <taxon>Pseudomonadaceae</taxon>
        <taxon>Halopseudomonas</taxon>
    </lineage>
</organism>
<evidence type="ECO:0000256" key="2">
    <source>
        <dbReference type="SAM" id="Coils"/>
    </source>
</evidence>
<dbReference type="EMBL" id="FOYD01000005">
    <property type="protein sequence ID" value="SFQ82725.1"/>
    <property type="molecule type" value="Genomic_DNA"/>
</dbReference>
<dbReference type="InterPro" id="IPR006016">
    <property type="entry name" value="UspA"/>
</dbReference>
<proteinExistence type="inferred from homology"/>
<dbReference type="Gene3D" id="3.40.50.12370">
    <property type="match status" value="1"/>
</dbReference>
<accession>A0A1I6BP61</accession>
<comment type="similarity">
    <text evidence="1">Belongs to the universal stress protein A family.</text>
</comment>
<dbReference type="PANTHER" id="PTHR46268:SF6">
    <property type="entry name" value="UNIVERSAL STRESS PROTEIN UP12"/>
    <property type="match status" value="1"/>
</dbReference>
<keyword evidence="2" id="KW-0175">Coiled coil</keyword>
<evidence type="ECO:0000313" key="4">
    <source>
        <dbReference type="EMBL" id="SFQ82725.1"/>
    </source>
</evidence>
<name>A0A1I6BP61_9GAMM</name>
<sequence>MTHIIACIDGSPSTPSVCDHAAWASQQLGAPLILLHVLDRTLYPQSNDPSVDIGLDGREQLMEELARLDEERARLAQEQGQLTLEAARQRIIEAGYQEPQLMHRHGSLVETLQELESDMRLLVMGKRGDGSLRPSQVIGSHLENAIRSMRRPVLVTPSVFRIPRSVLLAYDGSATAEKGIDMLCQSPLLRGLPIHVVMIGADTGNHRQQLAAAATRLGDAGYQTEVVVLSGEVEDALLGYQQEHQFDLLAMGAYGHSRIREFFIGSTTTTMLRRCQTALLMLR</sequence>
<protein>
    <submittedName>
        <fullName evidence="4">Nucleotide-binding universal stress protein, UspA family</fullName>
    </submittedName>
</protein>
<evidence type="ECO:0000313" key="5">
    <source>
        <dbReference type="Proteomes" id="UP000242815"/>
    </source>
</evidence>
<dbReference type="Pfam" id="PF00582">
    <property type="entry name" value="Usp"/>
    <property type="match status" value="2"/>
</dbReference>